<sequence length="336" mass="37385">MGNDINKFNEIQKSWESFGEDVTHPTSSFLVCPENEHVNLVDMAHNQFPSTQLGNAFPFKSNLDYLSSQVKYEHLHKSSERVGEDATCQLSMDMSNLDTLCELPSSALSKRQKLAVGDDQPDSSRSLKKLDDYLSEADSGALSNQIGSSKWNINTPFSEGKSSSYIIGSWPNIMDSSFQPHSNQTPIFNYADKTSLNNDILVSHSDNQGRQPLDARIIHYSGDTNASPRLTSLPKHRSRSSSIDTKCDQSPLCDGISSARSSSPATSEVEQEEIPLIPTNGNLEETSKHSEENRCWRMIRRFSFANDEYLCPSILMKPVSVRYFAALSLSEQVIGS</sequence>
<gene>
    <name evidence="2" type="ORF">PXEA_LOCUS22751</name>
</gene>
<proteinExistence type="predicted"/>
<accession>A0A3S5AZJ4</accession>
<comment type="caution">
    <text evidence="2">The sequence shown here is derived from an EMBL/GenBank/DDBJ whole genome shotgun (WGS) entry which is preliminary data.</text>
</comment>
<dbReference type="AlphaFoldDB" id="A0A3S5AZJ4"/>
<evidence type="ECO:0000256" key="1">
    <source>
        <dbReference type="SAM" id="MobiDB-lite"/>
    </source>
</evidence>
<organism evidence="2 3">
    <name type="scientific">Protopolystoma xenopodis</name>
    <dbReference type="NCBI Taxonomy" id="117903"/>
    <lineage>
        <taxon>Eukaryota</taxon>
        <taxon>Metazoa</taxon>
        <taxon>Spiralia</taxon>
        <taxon>Lophotrochozoa</taxon>
        <taxon>Platyhelminthes</taxon>
        <taxon>Monogenea</taxon>
        <taxon>Polyopisthocotylea</taxon>
        <taxon>Polystomatidea</taxon>
        <taxon>Polystomatidae</taxon>
        <taxon>Protopolystoma</taxon>
    </lineage>
</organism>
<evidence type="ECO:0000313" key="2">
    <source>
        <dbReference type="EMBL" id="VEL29311.1"/>
    </source>
</evidence>
<dbReference type="EMBL" id="CAAALY010101988">
    <property type="protein sequence ID" value="VEL29311.1"/>
    <property type="molecule type" value="Genomic_DNA"/>
</dbReference>
<dbReference type="Proteomes" id="UP000784294">
    <property type="component" value="Unassembled WGS sequence"/>
</dbReference>
<keyword evidence="3" id="KW-1185">Reference proteome</keyword>
<feature type="region of interest" description="Disordered" evidence="1">
    <location>
        <begin position="226"/>
        <end position="248"/>
    </location>
</feature>
<reference evidence="2" key="1">
    <citation type="submission" date="2018-11" db="EMBL/GenBank/DDBJ databases">
        <authorList>
            <consortium name="Pathogen Informatics"/>
        </authorList>
    </citation>
    <scope>NUCLEOTIDE SEQUENCE</scope>
</reference>
<evidence type="ECO:0000313" key="3">
    <source>
        <dbReference type="Proteomes" id="UP000784294"/>
    </source>
</evidence>
<name>A0A3S5AZJ4_9PLAT</name>
<protein>
    <submittedName>
        <fullName evidence="2">Uncharacterized protein</fullName>
    </submittedName>
</protein>